<accession>A0A6J5APU0</accession>
<dbReference type="EMBL" id="CADIKC010000002">
    <property type="protein sequence ID" value="CAB3677212.1"/>
    <property type="molecule type" value="Genomic_DNA"/>
</dbReference>
<name>A0A6J5APU0_9BURK</name>
<dbReference type="AlphaFoldDB" id="A0A6J5APU0"/>
<proteinExistence type="predicted"/>
<dbReference type="RefSeq" id="WP_175050639.1">
    <property type="nucleotide sequence ID" value="NZ_CADIKC010000002.1"/>
</dbReference>
<protein>
    <submittedName>
        <fullName evidence="1">Uncharacterized protein</fullName>
    </submittedName>
</protein>
<keyword evidence="2" id="KW-1185">Reference proteome</keyword>
<evidence type="ECO:0000313" key="2">
    <source>
        <dbReference type="Proteomes" id="UP000494255"/>
    </source>
</evidence>
<evidence type="ECO:0000313" key="1">
    <source>
        <dbReference type="EMBL" id="CAB3677212.1"/>
    </source>
</evidence>
<sequence length="63" mass="6870">MNRHVCPSGQGSMSSLVTTVDKVKGDTAAQWTERSYWGGLPVGDRYFSSAKEIDDFNKLMAAA</sequence>
<dbReference type="GeneID" id="97041057"/>
<gene>
    <name evidence="1" type="ORF">LMG24238_02426</name>
</gene>
<reference evidence="1 2" key="1">
    <citation type="submission" date="2020-04" db="EMBL/GenBank/DDBJ databases">
        <authorList>
            <person name="De Canck E."/>
        </authorList>
    </citation>
    <scope>NUCLEOTIDE SEQUENCE [LARGE SCALE GENOMIC DNA]</scope>
    <source>
        <strain evidence="1 2">LMG 24238</strain>
    </source>
</reference>
<organism evidence="1 2">
    <name type="scientific">Paraburkholderia sediminicola</name>
    <dbReference type="NCBI Taxonomy" id="458836"/>
    <lineage>
        <taxon>Bacteria</taxon>
        <taxon>Pseudomonadati</taxon>
        <taxon>Pseudomonadota</taxon>
        <taxon>Betaproteobacteria</taxon>
        <taxon>Burkholderiales</taxon>
        <taxon>Burkholderiaceae</taxon>
        <taxon>Paraburkholderia</taxon>
    </lineage>
</organism>
<dbReference type="Proteomes" id="UP000494255">
    <property type="component" value="Unassembled WGS sequence"/>
</dbReference>